<protein>
    <submittedName>
        <fullName evidence="2">Uncharacterized protein</fullName>
    </submittedName>
</protein>
<feature type="region of interest" description="Disordered" evidence="1">
    <location>
        <begin position="31"/>
        <end position="59"/>
    </location>
</feature>
<dbReference type="EMBL" id="PREZ01000003">
    <property type="protein sequence ID" value="PPA70804.1"/>
    <property type="molecule type" value="Genomic_DNA"/>
</dbReference>
<dbReference type="AlphaFoldDB" id="A0A2S5GD22"/>
<reference evidence="2 3" key="1">
    <citation type="submission" date="2018-02" db="EMBL/GenBank/DDBJ databases">
        <title>Jeotgalibacillus proteolyticum sp. nov. a protease producing bacterium isolated from ocean sediments of Laizhou Bay.</title>
        <authorList>
            <person name="Li Y."/>
        </authorList>
    </citation>
    <scope>NUCLEOTIDE SEQUENCE [LARGE SCALE GENOMIC DNA]</scope>
    <source>
        <strain evidence="2 3">22-7</strain>
    </source>
</reference>
<evidence type="ECO:0000256" key="1">
    <source>
        <dbReference type="SAM" id="MobiDB-lite"/>
    </source>
</evidence>
<keyword evidence="3" id="KW-1185">Reference proteome</keyword>
<evidence type="ECO:0000313" key="3">
    <source>
        <dbReference type="Proteomes" id="UP000239047"/>
    </source>
</evidence>
<dbReference type="RefSeq" id="WP_104057554.1">
    <property type="nucleotide sequence ID" value="NZ_PREZ01000003.1"/>
</dbReference>
<organism evidence="2 3">
    <name type="scientific">Jeotgalibacillus proteolyticus</name>
    <dbReference type="NCBI Taxonomy" id="2082395"/>
    <lineage>
        <taxon>Bacteria</taxon>
        <taxon>Bacillati</taxon>
        <taxon>Bacillota</taxon>
        <taxon>Bacilli</taxon>
        <taxon>Bacillales</taxon>
        <taxon>Caryophanaceae</taxon>
        <taxon>Jeotgalibacillus</taxon>
    </lineage>
</organism>
<evidence type="ECO:0000313" key="2">
    <source>
        <dbReference type="EMBL" id="PPA70804.1"/>
    </source>
</evidence>
<gene>
    <name evidence="2" type="ORF">C4B60_08405</name>
</gene>
<feature type="compositionally biased region" description="Polar residues" evidence="1">
    <location>
        <begin position="38"/>
        <end position="48"/>
    </location>
</feature>
<proteinExistence type="predicted"/>
<accession>A0A2S5GD22</accession>
<sequence>MIWKRNKDKDLKMPLSGDEKYQAEFGEEWGSFKESKGNKNNRNENPGSHESLELENDIW</sequence>
<dbReference type="Proteomes" id="UP000239047">
    <property type="component" value="Unassembled WGS sequence"/>
</dbReference>
<name>A0A2S5GD22_9BACL</name>
<comment type="caution">
    <text evidence="2">The sequence shown here is derived from an EMBL/GenBank/DDBJ whole genome shotgun (WGS) entry which is preliminary data.</text>
</comment>